<dbReference type="PROSITE" id="PS00675">
    <property type="entry name" value="SIGMA54_INTERACT_1"/>
    <property type="match status" value="1"/>
</dbReference>
<dbReference type="InterPro" id="IPR003593">
    <property type="entry name" value="AAA+_ATPase"/>
</dbReference>
<dbReference type="EMBL" id="AYTS01000175">
    <property type="protein sequence ID" value="OOP55106.1"/>
    <property type="molecule type" value="Genomic_DNA"/>
</dbReference>
<dbReference type="Pfam" id="PF00158">
    <property type="entry name" value="Sigma54_activat"/>
    <property type="match status" value="1"/>
</dbReference>
<name>A0A1V4APR1_9BACT</name>
<dbReference type="GO" id="GO:0043565">
    <property type="term" value="F:sequence-specific DNA binding"/>
    <property type="evidence" value="ECO:0007669"/>
    <property type="project" value="InterPro"/>
</dbReference>
<evidence type="ECO:0000256" key="2">
    <source>
        <dbReference type="ARBA" id="ARBA00022840"/>
    </source>
</evidence>
<keyword evidence="3" id="KW-0805">Transcription regulation</keyword>
<dbReference type="InterPro" id="IPR025944">
    <property type="entry name" value="Sigma_54_int_dom_CS"/>
</dbReference>
<dbReference type="InterPro" id="IPR002197">
    <property type="entry name" value="HTH_Fis"/>
</dbReference>
<keyword evidence="4 10" id="KW-0238">DNA-binding</keyword>
<dbReference type="SUPFAM" id="SSF46689">
    <property type="entry name" value="Homeodomain-like"/>
    <property type="match status" value="1"/>
</dbReference>
<dbReference type="GO" id="GO:0005524">
    <property type="term" value="F:ATP binding"/>
    <property type="evidence" value="ECO:0007669"/>
    <property type="project" value="UniProtKB-KW"/>
</dbReference>
<dbReference type="InterPro" id="IPR001789">
    <property type="entry name" value="Sig_transdc_resp-reg_receiver"/>
</dbReference>
<dbReference type="Pfam" id="PF25601">
    <property type="entry name" value="AAA_lid_14"/>
    <property type="match status" value="1"/>
</dbReference>
<feature type="domain" description="Sigma-54 factor interaction" evidence="8">
    <location>
        <begin position="143"/>
        <end position="372"/>
    </location>
</feature>
<reference evidence="10 11" key="1">
    <citation type="journal article" date="2017" name="Water Res.">
        <title>Discovery and metagenomic analysis of an anammox bacterial enrichment related to Candidatus "Brocadia caroliniensis" in a full-scale glycerol-fed nitritation-denitritation separate centrate treatment process.</title>
        <authorList>
            <person name="Park H."/>
            <person name="Brotto A.C."/>
            <person name="van Loosdrecht M.C."/>
            <person name="Chandran K."/>
        </authorList>
    </citation>
    <scope>NUCLEOTIDE SEQUENCE [LARGE SCALE GENOMIC DNA]</scope>
    <source>
        <strain evidence="10">26THWARD</strain>
    </source>
</reference>
<dbReference type="SMART" id="SM00382">
    <property type="entry name" value="AAA"/>
    <property type="match status" value="1"/>
</dbReference>
<dbReference type="InterPro" id="IPR009057">
    <property type="entry name" value="Homeodomain-like_sf"/>
</dbReference>
<dbReference type="Pfam" id="PF00072">
    <property type="entry name" value="Response_reg"/>
    <property type="match status" value="1"/>
</dbReference>
<dbReference type="PANTHER" id="PTHR32071:SF113">
    <property type="entry name" value="ALGINATE BIOSYNTHESIS TRANSCRIPTIONAL REGULATORY PROTEIN ALGB"/>
    <property type="match status" value="1"/>
</dbReference>
<dbReference type="PANTHER" id="PTHR32071">
    <property type="entry name" value="TRANSCRIPTIONAL REGULATORY PROTEIN"/>
    <property type="match status" value="1"/>
</dbReference>
<accession>A0A1V4APR1</accession>
<dbReference type="InterPro" id="IPR002078">
    <property type="entry name" value="Sigma_54_int"/>
</dbReference>
<evidence type="ECO:0000256" key="1">
    <source>
        <dbReference type="ARBA" id="ARBA00022741"/>
    </source>
</evidence>
<keyword evidence="1" id="KW-0547">Nucleotide-binding</keyword>
<proteinExistence type="predicted"/>
<dbReference type="PROSITE" id="PS50045">
    <property type="entry name" value="SIGMA54_INTERACT_4"/>
    <property type="match status" value="1"/>
</dbReference>
<evidence type="ECO:0000259" key="8">
    <source>
        <dbReference type="PROSITE" id="PS50045"/>
    </source>
</evidence>
<dbReference type="Gene3D" id="1.10.8.60">
    <property type="match status" value="1"/>
</dbReference>
<dbReference type="Pfam" id="PF02954">
    <property type="entry name" value="HTH_8"/>
    <property type="match status" value="1"/>
</dbReference>
<dbReference type="Gene3D" id="3.40.50.300">
    <property type="entry name" value="P-loop containing nucleotide triphosphate hydrolases"/>
    <property type="match status" value="1"/>
</dbReference>
<dbReference type="STRING" id="1004156.AYP45_16610"/>
<dbReference type="Gene3D" id="3.40.50.2300">
    <property type="match status" value="1"/>
</dbReference>
<dbReference type="PROSITE" id="PS00688">
    <property type="entry name" value="SIGMA54_INTERACT_3"/>
    <property type="match status" value="1"/>
</dbReference>
<dbReference type="FunFam" id="1.10.8.60:FF:000014">
    <property type="entry name" value="DNA-binding transcriptional regulator NtrC"/>
    <property type="match status" value="1"/>
</dbReference>
<evidence type="ECO:0000256" key="6">
    <source>
        <dbReference type="ARBA" id="ARBA00023163"/>
    </source>
</evidence>
<evidence type="ECO:0000256" key="7">
    <source>
        <dbReference type="PROSITE-ProRule" id="PRU00169"/>
    </source>
</evidence>
<keyword evidence="5" id="KW-0010">Activator</keyword>
<evidence type="ECO:0000256" key="3">
    <source>
        <dbReference type="ARBA" id="ARBA00023015"/>
    </source>
</evidence>
<sequence length="452" mass="50947">MKKILIVDDDTAMGEMCKELLKSKGYPSDVVTSGREAIERATTNGTYTIILTDLVMPDIDGIEVLKKIKQQNPNIDVIVMTSYGTVTNAVEAMKLGAADYLTKPFKRDELIIVIEKILQLQRLEGEVDRLRSELAEKYTFGNIIGESPKMKKIYEIISNVSNTEATILIQGETGTGKELVARAVHYNSARKDHPFVKVDCASLVEALLESELFGHEKGAFTGATKDRIGRFRTADRGTIFLDEIGNISLAVQAKLLRVLQDSEFESVGSDEPIKINVRTIAATNADLEDRVEKGLFRRDLFYRLNVIRIHLPPLRERTEDIPILASHFLSLHNKKNRKTVEGISREALNKLMSYTWPGNIRELENVIERAVILCKGNMIEPVDVPLYQEKIGSLQDLSGKSLQTLMNQIERQIIINTLELTHADKEKAMKILKISRASLYNKLNKHKIVEVF</sequence>
<dbReference type="PROSITE" id="PS50110">
    <property type="entry name" value="RESPONSE_REGULATORY"/>
    <property type="match status" value="1"/>
</dbReference>
<dbReference type="Proteomes" id="UP000189681">
    <property type="component" value="Unassembled WGS sequence"/>
</dbReference>
<gene>
    <name evidence="10" type="ORF">AYP45_16610</name>
</gene>
<evidence type="ECO:0000259" key="9">
    <source>
        <dbReference type="PROSITE" id="PS50110"/>
    </source>
</evidence>
<dbReference type="FunFam" id="3.40.50.300:FF:000006">
    <property type="entry name" value="DNA-binding transcriptional regulator NtrC"/>
    <property type="match status" value="1"/>
</dbReference>
<feature type="modified residue" description="4-aspartylphosphate" evidence="7">
    <location>
        <position position="53"/>
    </location>
</feature>
<keyword evidence="7" id="KW-0597">Phosphoprotein</keyword>
<dbReference type="SUPFAM" id="SSF52540">
    <property type="entry name" value="P-loop containing nucleoside triphosphate hydrolases"/>
    <property type="match status" value="1"/>
</dbReference>
<comment type="caution">
    <text evidence="10">The sequence shown here is derived from an EMBL/GenBank/DDBJ whole genome shotgun (WGS) entry which is preliminary data.</text>
</comment>
<dbReference type="SMART" id="SM00448">
    <property type="entry name" value="REC"/>
    <property type="match status" value="1"/>
</dbReference>
<dbReference type="AlphaFoldDB" id="A0A1V4APR1"/>
<dbReference type="InterPro" id="IPR025662">
    <property type="entry name" value="Sigma_54_int_dom_ATP-bd_1"/>
</dbReference>
<dbReference type="InterPro" id="IPR011006">
    <property type="entry name" value="CheY-like_superfamily"/>
</dbReference>
<keyword evidence="2" id="KW-0067">ATP-binding</keyword>
<dbReference type="SUPFAM" id="SSF52172">
    <property type="entry name" value="CheY-like"/>
    <property type="match status" value="1"/>
</dbReference>
<evidence type="ECO:0000313" key="11">
    <source>
        <dbReference type="Proteomes" id="UP000189681"/>
    </source>
</evidence>
<dbReference type="GO" id="GO:0000160">
    <property type="term" value="P:phosphorelay signal transduction system"/>
    <property type="evidence" value="ECO:0007669"/>
    <property type="project" value="InterPro"/>
</dbReference>
<evidence type="ECO:0000256" key="4">
    <source>
        <dbReference type="ARBA" id="ARBA00023125"/>
    </source>
</evidence>
<evidence type="ECO:0000256" key="5">
    <source>
        <dbReference type="ARBA" id="ARBA00023159"/>
    </source>
</evidence>
<dbReference type="InterPro" id="IPR058031">
    <property type="entry name" value="AAA_lid_NorR"/>
</dbReference>
<dbReference type="Gene3D" id="1.10.10.60">
    <property type="entry name" value="Homeodomain-like"/>
    <property type="match status" value="1"/>
</dbReference>
<organism evidence="10 11">
    <name type="scientific">Candidatus Brocadia carolinensis</name>
    <dbReference type="NCBI Taxonomy" id="1004156"/>
    <lineage>
        <taxon>Bacteria</taxon>
        <taxon>Pseudomonadati</taxon>
        <taxon>Planctomycetota</taxon>
        <taxon>Candidatus Brocadiia</taxon>
        <taxon>Candidatus Brocadiales</taxon>
        <taxon>Candidatus Brocadiaceae</taxon>
        <taxon>Candidatus Brocadia</taxon>
    </lineage>
</organism>
<dbReference type="InterPro" id="IPR027417">
    <property type="entry name" value="P-loop_NTPase"/>
</dbReference>
<dbReference type="GO" id="GO:0006355">
    <property type="term" value="P:regulation of DNA-templated transcription"/>
    <property type="evidence" value="ECO:0007669"/>
    <property type="project" value="InterPro"/>
</dbReference>
<evidence type="ECO:0000313" key="10">
    <source>
        <dbReference type="EMBL" id="OOP55106.1"/>
    </source>
</evidence>
<protein>
    <submittedName>
        <fullName evidence="10">DNA-binding response regulator</fullName>
    </submittedName>
</protein>
<feature type="domain" description="Response regulatory" evidence="9">
    <location>
        <begin position="3"/>
        <end position="118"/>
    </location>
</feature>
<keyword evidence="6" id="KW-0804">Transcription</keyword>
<dbReference type="CDD" id="cd00009">
    <property type="entry name" value="AAA"/>
    <property type="match status" value="1"/>
</dbReference>